<dbReference type="Proteomes" id="UP000266841">
    <property type="component" value="Unassembled WGS sequence"/>
</dbReference>
<dbReference type="AlphaFoldDB" id="K3W4D1"/>
<name>K3W4D1_THAOC</name>
<dbReference type="EMBL" id="AGNL01000488">
    <property type="protein sequence ID" value="EJK77729.1"/>
    <property type="molecule type" value="Genomic_DNA"/>
</dbReference>
<gene>
    <name evidence="1" type="ORF">THAOC_00422</name>
</gene>
<reference evidence="1 2" key="1">
    <citation type="journal article" date="2012" name="Genome Biol.">
        <title>Genome and low-iron response of an oceanic diatom adapted to chronic iron limitation.</title>
        <authorList>
            <person name="Lommer M."/>
            <person name="Specht M."/>
            <person name="Roy A.S."/>
            <person name="Kraemer L."/>
            <person name="Andreson R."/>
            <person name="Gutowska M.A."/>
            <person name="Wolf J."/>
            <person name="Bergner S.V."/>
            <person name="Schilhabel M.B."/>
            <person name="Klostermeier U.C."/>
            <person name="Beiko R.G."/>
            <person name="Rosenstiel P."/>
            <person name="Hippler M."/>
            <person name="Laroche J."/>
        </authorList>
    </citation>
    <scope>NUCLEOTIDE SEQUENCE [LARGE SCALE GENOMIC DNA]</scope>
    <source>
        <strain evidence="1 2">CCMP1005</strain>
    </source>
</reference>
<comment type="caution">
    <text evidence="1">The sequence shown here is derived from an EMBL/GenBank/DDBJ whole genome shotgun (WGS) entry which is preliminary data.</text>
</comment>
<evidence type="ECO:0000313" key="1">
    <source>
        <dbReference type="EMBL" id="EJK77729.1"/>
    </source>
</evidence>
<sequence length="120" mass="13172">MGCKADEIVSRERESGWKAPILRQWRHMSENQLLGGLRRVARDGFVFALMAKSYAWIDSDGVAKCPSFQFAAVCGQCLFFVVAREARNDGGEGGGPATRRLSAESAHRFCLGFVFGSVPL</sequence>
<accession>K3W4D1</accession>
<proteinExistence type="predicted"/>
<evidence type="ECO:0000313" key="2">
    <source>
        <dbReference type="Proteomes" id="UP000266841"/>
    </source>
</evidence>
<organism evidence="1 2">
    <name type="scientific">Thalassiosira oceanica</name>
    <name type="common">Marine diatom</name>
    <dbReference type="NCBI Taxonomy" id="159749"/>
    <lineage>
        <taxon>Eukaryota</taxon>
        <taxon>Sar</taxon>
        <taxon>Stramenopiles</taxon>
        <taxon>Ochrophyta</taxon>
        <taxon>Bacillariophyta</taxon>
        <taxon>Coscinodiscophyceae</taxon>
        <taxon>Thalassiosirophycidae</taxon>
        <taxon>Thalassiosirales</taxon>
        <taxon>Thalassiosiraceae</taxon>
        <taxon>Thalassiosira</taxon>
    </lineage>
</organism>
<protein>
    <submittedName>
        <fullName evidence="1">Uncharacterized protein</fullName>
    </submittedName>
</protein>
<keyword evidence="2" id="KW-1185">Reference proteome</keyword>